<reference evidence="1" key="1">
    <citation type="submission" date="2022-09" db="EMBL/GenBank/DDBJ databases">
        <title>Diverse halophilic archaea isolated from saline environments.</title>
        <authorList>
            <person name="Cui H.-L."/>
        </authorList>
    </citation>
    <scope>NUCLEOTIDE SEQUENCE</scope>
    <source>
        <strain evidence="1">ZS-35-S2</strain>
    </source>
</reference>
<protein>
    <submittedName>
        <fullName evidence="1">Uncharacterized protein</fullName>
    </submittedName>
</protein>
<proteinExistence type="predicted"/>
<dbReference type="KEGG" id="ssai:N0B31_20650"/>
<evidence type="ECO:0000313" key="2">
    <source>
        <dbReference type="Proteomes" id="UP001057580"/>
    </source>
</evidence>
<name>A0A9E7R4B1_9EURY</name>
<evidence type="ECO:0000313" key="1">
    <source>
        <dbReference type="EMBL" id="UWM54518.1"/>
    </source>
</evidence>
<dbReference type="GeneID" id="74944886"/>
<dbReference type="Proteomes" id="UP001057580">
    <property type="component" value="Chromosome"/>
</dbReference>
<organism evidence="1 2">
    <name type="scientific">Salinirubellus salinus</name>
    <dbReference type="NCBI Taxonomy" id="1364945"/>
    <lineage>
        <taxon>Archaea</taxon>
        <taxon>Methanobacteriati</taxon>
        <taxon>Methanobacteriota</taxon>
        <taxon>Stenosarchaea group</taxon>
        <taxon>Halobacteria</taxon>
        <taxon>Halobacteriales</taxon>
        <taxon>Natronomonadaceae</taxon>
        <taxon>Salinirubellus</taxon>
    </lineage>
</organism>
<gene>
    <name evidence="1" type="ORF">N0B31_20650</name>
</gene>
<dbReference type="Pfam" id="PF26414">
    <property type="entry name" value="DUF8109"/>
    <property type="match status" value="1"/>
</dbReference>
<dbReference type="AlphaFoldDB" id="A0A9E7R4B1"/>
<sequence length="119" mass="13435">MRYETLLERRVDEWEDGYGVVQIVSPDSADENELRFCYYKNGEFVNRPLTIAPTAEAAERTAEVVETMASLARTFTPDEISALVAELGEDRILELAVLIEELGRGRLLEILQAQQEGDD</sequence>
<dbReference type="InterPro" id="IPR058422">
    <property type="entry name" value="DUF8109"/>
</dbReference>
<dbReference type="EMBL" id="CP104003">
    <property type="protein sequence ID" value="UWM54518.1"/>
    <property type="molecule type" value="Genomic_DNA"/>
</dbReference>
<dbReference type="RefSeq" id="WP_260593538.1">
    <property type="nucleotide sequence ID" value="NZ_CP104003.1"/>
</dbReference>
<keyword evidence="2" id="KW-1185">Reference proteome</keyword>
<accession>A0A9E7R4B1</accession>